<gene>
    <name evidence="1" type="ORF">N7456_006828</name>
    <name evidence="2" type="ORF">N7456_007078</name>
</gene>
<keyword evidence="3" id="KW-1185">Reference proteome</keyword>
<reference evidence="1" key="2">
    <citation type="journal article" date="2023" name="IMA Fungus">
        <title>Comparative genomic study of the Penicillium genus elucidates a diverse pangenome and 15 lateral gene transfer events.</title>
        <authorList>
            <person name="Petersen C."/>
            <person name="Sorensen T."/>
            <person name="Nielsen M.R."/>
            <person name="Sondergaard T.E."/>
            <person name="Sorensen J.L."/>
            <person name="Fitzpatrick D.A."/>
            <person name="Frisvad J.C."/>
            <person name="Nielsen K.L."/>
        </authorList>
    </citation>
    <scope>NUCLEOTIDE SEQUENCE</scope>
    <source>
        <strain evidence="1">IBT 30069</strain>
    </source>
</reference>
<dbReference type="EMBL" id="JAPQKH010000004">
    <property type="protein sequence ID" value="KAJ5100776.1"/>
    <property type="molecule type" value="Genomic_DNA"/>
</dbReference>
<reference evidence="1" key="1">
    <citation type="submission" date="2022-11" db="EMBL/GenBank/DDBJ databases">
        <authorList>
            <person name="Petersen C."/>
        </authorList>
    </citation>
    <scope>NUCLEOTIDE SEQUENCE</scope>
    <source>
        <strain evidence="1">IBT 30069</strain>
    </source>
</reference>
<dbReference type="Proteomes" id="UP001149165">
    <property type="component" value="Unassembled WGS sequence"/>
</dbReference>
<evidence type="ECO:0000313" key="1">
    <source>
        <dbReference type="EMBL" id="KAJ5100776.1"/>
    </source>
</evidence>
<dbReference type="EMBL" id="JAPQKH010000004">
    <property type="protein sequence ID" value="KAJ5101026.1"/>
    <property type="molecule type" value="Genomic_DNA"/>
</dbReference>
<protein>
    <recommendedName>
        <fullName evidence="4">Protein kinase domain-containing protein</fullName>
    </recommendedName>
</protein>
<organism evidence="1 3">
    <name type="scientific">Penicillium angulare</name>
    <dbReference type="NCBI Taxonomy" id="116970"/>
    <lineage>
        <taxon>Eukaryota</taxon>
        <taxon>Fungi</taxon>
        <taxon>Dikarya</taxon>
        <taxon>Ascomycota</taxon>
        <taxon>Pezizomycotina</taxon>
        <taxon>Eurotiomycetes</taxon>
        <taxon>Eurotiomycetidae</taxon>
        <taxon>Eurotiales</taxon>
        <taxon>Aspergillaceae</taxon>
        <taxon>Penicillium</taxon>
    </lineage>
</organism>
<evidence type="ECO:0000313" key="2">
    <source>
        <dbReference type="EMBL" id="KAJ5101026.1"/>
    </source>
</evidence>
<dbReference type="OrthoDB" id="2156052at2759"/>
<sequence length="183" mass="20896">MVDDSHVGRSAASKTSRPMSDWRTIQAYVCRLWVCSCWEGNNVETLEGGFARSRCLPGPPTCPRIGCSRFSRRNQPGPNLVPPWSGRDSSYASDGLGWWERGPSHSRQDRAECDFSVSEGDPSLRRYLRPDNILWNAELKRVLIIDFHLCTLDRRPPHRQSRGLKRFRDDSKDFPSKRVCGMG</sequence>
<comment type="caution">
    <text evidence="1">The sequence shown here is derived from an EMBL/GenBank/DDBJ whole genome shotgun (WGS) entry which is preliminary data.</text>
</comment>
<name>A0A9W9FID2_9EURO</name>
<dbReference type="AlphaFoldDB" id="A0A9W9FID2"/>
<evidence type="ECO:0008006" key="4">
    <source>
        <dbReference type="Google" id="ProtNLM"/>
    </source>
</evidence>
<accession>A0A9W9FID2</accession>
<evidence type="ECO:0000313" key="3">
    <source>
        <dbReference type="Proteomes" id="UP001149165"/>
    </source>
</evidence>
<proteinExistence type="predicted"/>